<reference evidence="1 2" key="1">
    <citation type="submission" date="2017-11" db="EMBL/GenBank/DDBJ databases">
        <title>Draft genome sequence of Mitsuaria sp. HWN-4.</title>
        <authorList>
            <person name="Gundlapally S.R."/>
        </authorList>
    </citation>
    <scope>NUCLEOTIDE SEQUENCE [LARGE SCALE GENOMIC DNA]</scope>
    <source>
        <strain evidence="1 2">HWN-4</strain>
    </source>
</reference>
<name>A0A2G9CCK3_9BURK</name>
<dbReference type="OrthoDB" id="9802881at2"/>
<evidence type="ECO:0000313" key="1">
    <source>
        <dbReference type="EMBL" id="PIM54151.1"/>
    </source>
</evidence>
<evidence type="ECO:0000313" key="2">
    <source>
        <dbReference type="Proteomes" id="UP000231501"/>
    </source>
</evidence>
<dbReference type="Gene3D" id="3.90.550.20">
    <property type="match status" value="1"/>
</dbReference>
<dbReference type="PANTHER" id="PTHR32385:SF22">
    <property type="entry name" value="MANNOSYL PHOSPHORYLINOSITOL CERAMIDE SYNTHASE SUR1"/>
    <property type="match status" value="1"/>
</dbReference>
<dbReference type="GO" id="GO:0000030">
    <property type="term" value="F:mannosyltransferase activity"/>
    <property type="evidence" value="ECO:0007669"/>
    <property type="project" value="TreeGrafter"/>
</dbReference>
<protein>
    <submittedName>
        <fullName evidence="1">Capsular biosynthesis protein</fullName>
    </submittedName>
</protein>
<sequence length="318" mass="35581">MKFKILAALLRLMGPIAGGLHRLRTRSPRSRRAWSSQAVVEPPRAAVPRIIWSYWHAVELPPVVAACVANWRRHARGYTIRLLHRDTALAALDGLPLPPAFETWPAYRQADWLRVALVGRHGGLWLDASLFLTRSPDWLLALATRRRGFAGFHLNATDSVAGESAACPYLENWCFAAPPGDRFVLAWEAELRRAMVHGEAAYLAQLGDARDALLAGIDGPHYLVMHVAARVVLRREGPFNVHLLPAADSAFFYQSRTGWRRWRLMLALLGWGRRQDTPLVKLRGAERRRLGAQCAHQPPLPHSLVATELPELAARSLT</sequence>
<keyword evidence="2" id="KW-1185">Reference proteome</keyword>
<organism evidence="1 2">
    <name type="scientific">Roseateles chitinivorans</name>
    <dbReference type="NCBI Taxonomy" id="2917965"/>
    <lineage>
        <taxon>Bacteria</taxon>
        <taxon>Pseudomonadati</taxon>
        <taxon>Pseudomonadota</taxon>
        <taxon>Betaproteobacteria</taxon>
        <taxon>Burkholderiales</taxon>
        <taxon>Sphaerotilaceae</taxon>
        <taxon>Roseateles</taxon>
    </lineage>
</organism>
<proteinExistence type="predicted"/>
<dbReference type="Proteomes" id="UP000231501">
    <property type="component" value="Unassembled WGS sequence"/>
</dbReference>
<comment type="caution">
    <text evidence="1">The sequence shown here is derived from an EMBL/GenBank/DDBJ whole genome shotgun (WGS) entry which is preliminary data.</text>
</comment>
<dbReference type="InterPro" id="IPR008441">
    <property type="entry name" value="AfumC-like_glycosyl_Trfase"/>
</dbReference>
<dbReference type="SUPFAM" id="SSF53448">
    <property type="entry name" value="Nucleotide-diphospho-sugar transferases"/>
    <property type="match status" value="1"/>
</dbReference>
<dbReference type="Pfam" id="PF05704">
    <property type="entry name" value="Caps_synth"/>
    <property type="match status" value="1"/>
</dbReference>
<dbReference type="GO" id="GO:0016020">
    <property type="term" value="C:membrane"/>
    <property type="evidence" value="ECO:0007669"/>
    <property type="project" value="GOC"/>
</dbReference>
<accession>A0A2G9CCK3</accession>
<gene>
    <name evidence="1" type="ORF">CS062_05575</name>
</gene>
<dbReference type="GO" id="GO:0051999">
    <property type="term" value="P:mannosyl-inositol phosphorylceramide biosynthetic process"/>
    <property type="evidence" value="ECO:0007669"/>
    <property type="project" value="TreeGrafter"/>
</dbReference>
<dbReference type="RefSeq" id="WP_099860459.1">
    <property type="nucleotide sequence ID" value="NZ_PEOG01000012.1"/>
</dbReference>
<dbReference type="AlphaFoldDB" id="A0A2G9CCK3"/>
<dbReference type="PANTHER" id="PTHR32385">
    <property type="entry name" value="MANNOSYL PHOSPHORYLINOSITOL CERAMIDE SYNTHASE"/>
    <property type="match status" value="1"/>
</dbReference>
<dbReference type="EMBL" id="PEOG01000012">
    <property type="protein sequence ID" value="PIM54151.1"/>
    <property type="molecule type" value="Genomic_DNA"/>
</dbReference>
<dbReference type="InterPro" id="IPR029044">
    <property type="entry name" value="Nucleotide-diphossugar_trans"/>
</dbReference>
<dbReference type="InterPro" id="IPR051706">
    <property type="entry name" value="Glycosyltransferase_domain"/>
</dbReference>